<dbReference type="AlphaFoldDB" id="A0A7X0JUN9"/>
<accession>A0A7X0JUN9</accession>
<dbReference type="RefSeq" id="WP_166845769.1">
    <property type="nucleotide sequence ID" value="NZ_JAAONY010000002.1"/>
</dbReference>
<keyword evidence="2" id="KW-1185">Reference proteome</keyword>
<comment type="caution">
    <text evidence="1">The sequence shown here is derived from an EMBL/GenBank/DDBJ whole genome shotgun (WGS) entry which is preliminary data.</text>
</comment>
<reference evidence="1 2" key="1">
    <citation type="submission" date="2020-08" db="EMBL/GenBank/DDBJ databases">
        <title>Genomic Encyclopedia of Type Strains, Phase IV (KMG-IV): sequencing the most valuable type-strain genomes for metagenomic binning, comparative biology and taxonomic classification.</title>
        <authorList>
            <person name="Goeker M."/>
        </authorList>
    </citation>
    <scope>NUCLEOTIDE SEQUENCE [LARGE SCALE GENOMIC DNA]</scope>
    <source>
        <strain evidence="1 2">DSM 22368</strain>
    </source>
</reference>
<dbReference type="InParanoid" id="A0A7X0JUN9"/>
<evidence type="ECO:0000313" key="2">
    <source>
        <dbReference type="Proteomes" id="UP000528457"/>
    </source>
</evidence>
<organism evidence="1 2">
    <name type="scientific">Pseudoteredinibacter isoporae</name>
    <dbReference type="NCBI Taxonomy" id="570281"/>
    <lineage>
        <taxon>Bacteria</taxon>
        <taxon>Pseudomonadati</taxon>
        <taxon>Pseudomonadota</taxon>
        <taxon>Gammaproteobacteria</taxon>
        <taxon>Cellvibrionales</taxon>
        <taxon>Cellvibrionaceae</taxon>
        <taxon>Pseudoteredinibacter</taxon>
    </lineage>
</organism>
<proteinExistence type="predicted"/>
<evidence type="ECO:0000313" key="1">
    <source>
        <dbReference type="EMBL" id="MBB6522502.1"/>
    </source>
</evidence>
<dbReference type="Proteomes" id="UP000528457">
    <property type="component" value="Unassembled WGS sequence"/>
</dbReference>
<protein>
    <submittedName>
        <fullName evidence="1">Uncharacterized protein</fullName>
    </submittedName>
</protein>
<name>A0A7X0JUN9_9GAMM</name>
<dbReference type="EMBL" id="JACHHT010000002">
    <property type="protein sequence ID" value="MBB6522502.1"/>
    <property type="molecule type" value="Genomic_DNA"/>
</dbReference>
<gene>
    <name evidence="1" type="ORF">HNR48_002787</name>
</gene>
<sequence length="84" mass="9510">MCDSENSNAIVRFLKNAGSHGLHGVELKRLSALPEAVFDHESKYLWDQGQLSGIPEENCCGRGCRFMCVSYMEEERVWRLMGEG</sequence>